<evidence type="ECO:0000256" key="17">
    <source>
        <dbReference type="SAM" id="Phobius"/>
    </source>
</evidence>
<dbReference type="GO" id="GO:0022904">
    <property type="term" value="P:respiratory electron transport chain"/>
    <property type="evidence" value="ECO:0007669"/>
    <property type="project" value="InterPro"/>
</dbReference>
<dbReference type="Proteomes" id="UP000509702">
    <property type="component" value="Plasmid unnamed2"/>
</dbReference>
<keyword evidence="6 15" id="KW-0349">Heme</keyword>
<feature type="transmembrane region" description="Helical" evidence="17">
    <location>
        <begin position="279"/>
        <end position="298"/>
    </location>
</feature>
<evidence type="ECO:0000256" key="15">
    <source>
        <dbReference type="PIRSR" id="PIRSR038885-2"/>
    </source>
</evidence>
<dbReference type="InterPro" id="IPR016174">
    <property type="entry name" value="Di-haem_cyt_TM"/>
</dbReference>
<evidence type="ECO:0000256" key="4">
    <source>
        <dbReference type="ARBA" id="ARBA00013531"/>
    </source>
</evidence>
<sequence length="422" mass="47390">MAQVQATKFKNPVVNWIDSRLPIFTMLDHEYNHYPMPRNVNYLWAFGAIAGIMLVIMIATGLFLAMQYSSHTSLAFNSVERIMRDVNYGWLLRYVHANGASMFFIAVYIHMFRGMYYGSYKAPREILWILGVIIFLVMMGTAFMGYVLPWGQMSFWGATVITNLFSAFPIVGDPIVTLLWGGFSVDNPTLNRFFALHFLLPFVLLGLVILHTAALHVCGSNNPLGIEPKGPQDTVPFNPYVTVKDGFAVVIFLIIYAVFVFFMPNYMGHPDNYIPANPLVTPAHIVPEWYFLPFYAMLRAIPDKLGGVLAMFGSIALLAFLPWLDRSKIRSCKFRPIYRQFFWILAIDALILGYAGSQPAEGSWLLIARIGTAYYFFHFLILLPLLGKLERTPPLPTSISESVLKGGGGIAAGAHAKPMEKA</sequence>
<gene>
    <name evidence="20" type="ORF">HUE56_01875</name>
</gene>
<dbReference type="RefSeq" id="WP_149199245.1">
    <property type="nucleotide sequence ID" value="NZ_BSOV01000005.1"/>
</dbReference>
<evidence type="ECO:0000256" key="6">
    <source>
        <dbReference type="ARBA" id="ARBA00022617"/>
    </source>
</evidence>
<dbReference type="PIRSF" id="PIRSF038885">
    <property type="entry name" value="COB"/>
    <property type="match status" value="1"/>
</dbReference>
<reference evidence="20 21" key="1">
    <citation type="submission" date="2020-06" db="EMBL/GenBank/DDBJ databases">
        <title>Complete genome of Azosprillum oryzae KACC14407.</title>
        <authorList>
            <person name="Kim M."/>
            <person name="Park Y.-J."/>
            <person name="Shin J.-H."/>
        </authorList>
    </citation>
    <scope>NUCLEOTIDE SEQUENCE [LARGE SCALE GENOMIC DNA]</scope>
    <source>
        <strain evidence="20 21">KACC 14407</strain>
        <plasmid evidence="20 21">unnamed2</plasmid>
    </source>
</reference>
<dbReference type="InterPro" id="IPR030689">
    <property type="entry name" value="Cytochrome_b"/>
</dbReference>
<feature type="binding site" description="axial binding residue" evidence="15">
    <location>
        <position position="110"/>
    </location>
    <ligand>
        <name>heme b</name>
        <dbReference type="ChEBI" id="CHEBI:60344"/>
        <label>b566</label>
    </ligand>
    <ligandPart>
        <name>Fe</name>
        <dbReference type="ChEBI" id="CHEBI:18248"/>
    </ligandPart>
</feature>
<feature type="transmembrane region" description="Helical" evidence="17">
    <location>
        <begin position="154"/>
        <end position="181"/>
    </location>
</feature>
<evidence type="ECO:0000256" key="16">
    <source>
        <dbReference type="RuleBase" id="RU003385"/>
    </source>
</evidence>
<dbReference type="InterPro" id="IPR005798">
    <property type="entry name" value="Cyt_b/b6_C"/>
</dbReference>
<evidence type="ECO:0000256" key="12">
    <source>
        <dbReference type="ARBA" id="ARBA00023004"/>
    </source>
</evidence>
<keyword evidence="9 15" id="KW-0479">Metal-binding</keyword>
<evidence type="ECO:0000259" key="19">
    <source>
        <dbReference type="PROSITE" id="PS51003"/>
    </source>
</evidence>
<dbReference type="InterPro" id="IPR048259">
    <property type="entry name" value="Cytochrome_b_N_euk/bac"/>
</dbReference>
<evidence type="ECO:0000256" key="8">
    <source>
        <dbReference type="ARBA" id="ARBA00022692"/>
    </source>
</evidence>
<evidence type="ECO:0000256" key="3">
    <source>
        <dbReference type="ARBA" id="ARBA00011649"/>
    </source>
</evidence>
<keyword evidence="10 16" id="KW-0249">Electron transport</keyword>
<keyword evidence="12 15" id="KW-0408">Iron</keyword>
<dbReference type="PANTHER" id="PTHR19271:SF16">
    <property type="entry name" value="CYTOCHROME B"/>
    <property type="match status" value="1"/>
</dbReference>
<keyword evidence="7 16" id="KW-0679">Respiratory chain</keyword>
<feature type="binding site" evidence="14">
    <location>
        <position position="216"/>
    </location>
    <ligand>
        <name>a ubiquinone</name>
        <dbReference type="ChEBI" id="CHEBI:16389"/>
    </ligand>
</feature>
<evidence type="ECO:0000256" key="10">
    <source>
        <dbReference type="ARBA" id="ARBA00022982"/>
    </source>
</evidence>
<keyword evidence="21" id="KW-1185">Reference proteome</keyword>
<feature type="domain" description="Cytochrome b/b6 C-terminal region profile" evidence="19">
    <location>
        <begin position="227"/>
        <end position="397"/>
    </location>
</feature>
<evidence type="ECO:0000256" key="9">
    <source>
        <dbReference type="ARBA" id="ARBA00022723"/>
    </source>
</evidence>
<dbReference type="PANTHER" id="PTHR19271">
    <property type="entry name" value="CYTOCHROME B"/>
    <property type="match status" value="1"/>
</dbReference>
<dbReference type="Pfam" id="PF00033">
    <property type="entry name" value="Cytochrome_B"/>
    <property type="match status" value="1"/>
</dbReference>
<evidence type="ECO:0000313" key="20">
    <source>
        <dbReference type="EMBL" id="QKS49290.1"/>
    </source>
</evidence>
<feature type="transmembrane region" description="Helical" evidence="17">
    <location>
        <begin position="304"/>
        <end position="324"/>
    </location>
</feature>
<feature type="transmembrane region" description="Helical" evidence="17">
    <location>
        <begin position="246"/>
        <end position="267"/>
    </location>
</feature>
<dbReference type="FunFam" id="1.20.810.10:FF:000004">
    <property type="entry name" value="Cytochrome b"/>
    <property type="match status" value="1"/>
</dbReference>
<feature type="transmembrane region" description="Helical" evidence="17">
    <location>
        <begin position="88"/>
        <end position="114"/>
    </location>
</feature>
<dbReference type="InterPro" id="IPR005797">
    <property type="entry name" value="Cyt_b/b6_N"/>
</dbReference>
<dbReference type="InterPro" id="IPR048260">
    <property type="entry name" value="Cytochrome_b_C_euk/bac"/>
</dbReference>
<evidence type="ECO:0000259" key="18">
    <source>
        <dbReference type="PROSITE" id="PS51002"/>
    </source>
</evidence>
<comment type="function">
    <text evidence="1 16">Component of the ubiquinol-cytochrome c reductase complex (complex III or cytochrome b-c1 complex), which is a respiratory chain that generates an electrochemical potential coupled to ATP synthesis.</text>
</comment>
<dbReference type="InterPro" id="IPR027387">
    <property type="entry name" value="Cytb/b6-like_sf"/>
</dbReference>
<dbReference type="SUPFAM" id="SSF81648">
    <property type="entry name" value="a domain/subunit of cytochrome bc1 complex (Ubiquinol-cytochrome c reductase)"/>
    <property type="match status" value="1"/>
</dbReference>
<feature type="transmembrane region" description="Helical" evidence="17">
    <location>
        <begin position="362"/>
        <end position="386"/>
    </location>
</feature>
<dbReference type="GO" id="GO:0016491">
    <property type="term" value="F:oxidoreductase activity"/>
    <property type="evidence" value="ECO:0007669"/>
    <property type="project" value="InterPro"/>
</dbReference>
<evidence type="ECO:0000256" key="1">
    <source>
        <dbReference type="ARBA" id="ARBA00002444"/>
    </source>
</evidence>
<comment type="cofactor">
    <cofactor evidence="16">
        <name>heme b</name>
        <dbReference type="ChEBI" id="CHEBI:60344"/>
    </cofactor>
    <text evidence="16">Binds 2 heme groups non-covalently.</text>
</comment>
<keyword evidence="13 17" id="KW-0472">Membrane</keyword>
<comment type="subunit">
    <text evidence="3 16">The main subunits of complex b-c1 are: cytochrome b, cytochrome c1 and the Rieske protein.</text>
</comment>
<keyword evidence="5 16" id="KW-0813">Transport</keyword>
<dbReference type="KEGG" id="aoz:HUE56_01875"/>
<dbReference type="InterPro" id="IPR036150">
    <property type="entry name" value="Cyt_b/b6_C_sf"/>
</dbReference>
<dbReference type="GO" id="GO:0046872">
    <property type="term" value="F:metal ion binding"/>
    <property type="evidence" value="ECO:0007669"/>
    <property type="project" value="UniProtKB-KW"/>
</dbReference>
<feature type="domain" description="Cytochrome b/b6 N-terminal region profile" evidence="18">
    <location>
        <begin position="13"/>
        <end position="224"/>
    </location>
</feature>
<comment type="subcellular location">
    <subcellularLocation>
        <location evidence="2">Membrane</location>
        <topology evidence="2">Multi-pass membrane protein</topology>
    </subcellularLocation>
</comment>
<dbReference type="Gene3D" id="1.20.810.10">
    <property type="entry name" value="Cytochrome Bc1 Complex, Chain C"/>
    <property type="match status" value="1"/>
</dbReference>
<feature type="binding site" description="axial binding residue" evidence="15">
    <location>
        <position position="96"/>
    </location>
    <ligand>
        <name>heme b</name>
        <dbReference type="ChEBI" id="CHEBI:60344"/>
        <label>b562</label>
    </ligand>
    <ligandPart>
        <name>Fe</name>
        <dbReference type="ChEBI" id="CHEBI:18248"/>
    </ligandPart>
</feature>
<proteinExistence type="inferred from homology"/>
<comment type="cofactor">
    <cofactor evidence="15">
        <name>heme</name>
        <dbReference type="ChEBI" id="CHEBI:30413"/>
    </cofactor>
    <text evidence="15">Binds 2 heme groups non-covalently.</text>
</comment>
<evidence type="ECO:0000256" key="11">
    <source>
        <dbReference type="ARBA" id="ARBA00022989"/>
    </source>
</evidence>
<dbReference type="CDD" id="cd00290">
    <property type="entry name" value="cytochrome_b_C"/>
    <property type="match status" value="1"/>
</dbReference>
<dbReference type="PROSITE" id="PS51002">
    <property type="entry name" value="CYTB_NTER"/>
    <property type="match status" value="1"/>
</dbReference>
<dbReference type="PROSITE" id="PS51003">
    <property type="entry name" value="CYTB_CTER"/>
    <property type="match status" value="1"/>
</dbReference>
<feature type="transmembrane region" description="Helical" evidence="17">
    <location>
        <begin position="126"/>
        <end position="148"/>
    </location>
</feature>
<feature type="transmembrane region" description="Helical" evidence="17">
    <location>
        <begin position="193"/>
        <end position="214"/>
    </location>
</feature>
<comment type="similarity">
    <text evidence="16">Belongs to the cytochrome b family.</text>
</comment>
<dbReference type="SUPFAM" id="SSF81342">
    <property type="entry name" value="Transmembrane di-heme cytochromes"/>
    <property type="match status" value="1"/>
</dbReference>
<dbReference type="CDD" id="cd00284">
    <property type="entry name" value="Cytochrome_b_N"/>
    <property type="match status" value="1"/>
</dbReference>
<feature type="transmembrane region" description="Helical" evidence="17">
    <location>
        <begin position="336"/>
        <end position="356"/>
    </location>
</feature>
<dbReference type="GO" id="GO:0045275">
    <property type="term" value="C:respiratory chain complex III"/>
    <property type="evidence" value="ECO:0007669"/>
    <property type="project" value="InterPro"/>
</dbReference>
<feature type="binding site" description="axial binding residue" evidence="15">
    <location>
        <position position="197"/>
    </location>
    <ligand>
        <name>heme b</name>
        <dbReference type="ChEBI" id="CHEBI:60344"/>
        <label>b562</label>
    </ligand>
    <ligandPart>
        <name>Fe</name>
        <dbReference type="ChEBI" id="CHEBI:18248"/>
    </ligandPart>
</feature>
<keyword evidence="20" id="KW-0614">Plasmid</keyword>
<evidence type="ECO:0000256" key="7">
    <source>
        <dbReference type="ARBA" id="ARBA00022660"/>
    </source>
</evidence>
<evidence type="ECO:0000313" key="21">
    <source>
        <dbReference type="Proteomes" id="UP000509702"/>
    </source>
</evidence>
<keyword evidence="11 17" id="KW-1133">Transmembrane helix</keyword>
<feature type="transmembrane region" description="Helical" evidence="17">
    <location>
        <begin position="42"/>
        <end position="68"/>
    </location>
</feature>
<dbReference type="Pfam" id="PF00032">
    <property type="entry name" value="Cytochrom_B_C"/>
    <property type="match status" value="1"/>
</dbReference>
<dbReference type="EMBL" id="CP054616">
    <property type="protein sequence ID" value="QKS49290.1"/>
    <property type="molecule type" value="Genomic_DNA"/>
</dbReference>
<evidence type="ECO:0000256" key="2">
    <source>
        <dbReference type="ARBA" id="ARBA00004141"/>
    </source>
</evidence>
<name>A0A6N1ACV9_9PROT</name>
<feature type="binding site" description="axial binding residue" evidence="15">
    <location>
        <position position="211"/>
    </location>
    <ligand>
        <name>heme b</name>
        <dbReference type="ChEBI" id="CHEBI:60344"/>
        <label>b566</label>
    </ligand>
    <ligandPart>
        <name>Fe</name>
        <dbReference type="ChEBI" id="CHEBI:18248"/>
    </ligandPart>
</feature>
<geneLocation type="plasmid" evidence="20 21">
    <name>unnamed2</name>
</geneLocation>
<dbReference type="AlphaFoldDB" id="A0A6N1ACV9"/>
<dbReference type="OrthoDB" id="9804503at2"/>
<accession>A0A6N1ACV9</accession>
<evidence type="ECO:0000256" key="14">
    <source>
        <dbReference type="PIRSR" id="PIRSR038885-1"/>
    </source>
</evidence>
<protein>
    <recommendedName>
        <fullName evidence="4 16">Cytochrome b</fullName>
    </recommendedName>
</protein>
<evidence type="ECO:0000256" key="5">
    <source>
        <dbReference type="ARBA" id="ARBA00022448"/>
    </source>
</evidence>
<evidence type="ECO:0000256" key="13">
    <source>
        <dbReference type="ARBA" id="ARBA00023136"/>
    </source>
</evidence>
<organism evidence="20 21">
    <name type="scientific">Azospirillum oryzae</name>
    <dbReference type="NCBI Taxonomy" id="286727"/>
    <lineage>
        <taxon>Bacteria</taxon>
        <taxon>Pseudomonadati</taxon>
        <taxon>Pseudomonadota</taxon>
        <taxon>Alphaproteobacteria</taxon>
        <taxon>Rhodospirillales</taxon>
        <taxon>Azospirillaceae</taxon>
        <taxon>Azospirillum</taxon>
    </lineage>
</organism>
<dbReference type="GO" id="GO:0008121">
    <property type="term" value="F:quinol-cytochrome-c reductase activity"/>
    <property type="evidence" value="ECO:0007669"/>
    <property type="project" value="InterPro"/>
</dbReference>
<keyword evidence="8 16" id="KW-0812">Transmembrane</keyword>